<protein>
    <submittedName>
        <fullName evidence="8">Glycosyl transferase family 2</fullName>
    </submittedName>
</protein>
<dbReference type="Pfam" id="PF00535">
    <property type="entry name" value="Glycos_transf_2"/>
    <property type="match status" value="1"/>
</dbReference>
<dbReference type="eggNOG" id="COG0463">
    <property type="taxonomic scope" value="Bacteria"/>
</dbReference>
<comment type="subcellular location">
    <subcellularLocation>
        <location evidence="1">Membrane</location>
        <topology evidence="1">Multi-pass membrane protein</topology>
    </subcellularLocation>
</comment>
<dbReference type="eggNOG" id="COG2246">
    <property type="taxonomic scope" value="Bacteria"/>
</dbReference>
<dbReference type="Gene3D" id="3.90.550.10">
    <property type="entry name" value="Spore Coat Polysaccharide Biosynthesis Protein SpsA, Chain A"/>
    <property type="match status" value="1"/>
</dbReference>
<evidence type="ECO:0000256" key="4">
    <source>
        <dbReference type="ARBA" id="ARBA00023136"/>
    </source>
</evidence>
<evidence type="ECO:0000256" key="3">
    <source>
        <dbReference type="ARBA" id="ARBA00022989"/>
    </source>
</evidence>
<keyword evidence="4 5" id="KW-0472">Membrane</keyword>
<keyword evidence="9" id="KW-1185">Reference proteome</keyword>
<accession>E6U499</accession>
<dbReference type="KEGG" id="eha:Ethha_1046"/>
<evidence type="ECO:0000256" key="2">
    <source>
        <dbReference type="ARBA" id="ARBA00022692"/>
    </source>
</evidence>
<dbReference type="SUPFAM" id="SSF53448">
    <property type="entry name" value="Nucleotide-diphospho-sugar transferases"/>
    <property type="match status" value="1"/>
</dbReference>
<keyword evidence="8" id="KW-0808">Transferase</keyword>
<dbReference type="InterPro" id="IPR001173">
    <property type="entry name" value="Glyco_trans_2-like"/>
</dbReference>
<feature type="transmembrane region" description="Helical" evidence="5">
    <location>
        <begin position="311"/>
        <end position="331"/>
    </location>
</feature>
<proteinExistence type="predicted"/>
<feature type="domain" description="GtrA/DPMS transmembrane" evidence="7">
    <location>
        <begin position="221"/>
        <end position="337"/>
    </location>
</feature>
<evidence type="ECO:0000256" key="1">
    <source>
        <dbReference type="ARBA" id="ARBA00004141"/>
    </source>
</evidence>
<dbReference type="InterPro" id="IPR007267">
    <property type="entry name" value="GtrA_DPMS_TM"/>
</dbReference>
<sequence>MTVLIPAFEPDMRLIALLHALVRQNLRVVVVDDGSGPGYASVFQQARSIGCTVITHPTNLGKGCALKTGFSYILENAGESEGVITADADGQHLPADILRVAAKLRQTHAAVVLGARRFSGHVPFRSAVGNLVMRALFAFASGRSVWDTQTGLRGIPMDLLPLLLRVRGARFEYEINMLLDLANAGYGIRQVFIDTVYTPGNTSSHFRPLIDSVRVLLPTLRFCMSSIAAAVADYVLLFVFQWLTHSLFLGVVLARASSSAVQYILNRSLVFHSRLTNKKPPHRAVQYYLLVTGLLFLNYLILKVLTGPLHIWLLWAKIVTELILFFVSYLAQRLLVFKHPAVN</sequence>
<evidence type="ECO:0000256" key="5">
    <source>
        <dbReference type="SAM" id="Phobius"/>
    </source>
</evidence>
<dbReference type="Proteomes" id="UP000001551">
    <property type="component" value="Chromosome"/>
</dbReference>
<keyword evidence="3 5" id="KW-1133">Transmembrane helix</keyword>
<reference evidence="8 9" key="1">
    <citation type="submission" date="2010-12" db="EMBL/GenBank/DDBJ databases">
        <title>Complete sequence of Ethanoligenens harbinense YUAN-3.</title>
        <authorList>
            <person name="Lucas S."/>
            <person name="Copeland A."/>
            <person name="Lapidus A."/>
            <person name="Cheng J.-F."/>
            <person name="Bruce D."/>
            <person name="Goodwin L."/>
            <person name="Pitluck S."/>
            <person name="Chertkov O."/>
            <person name="Misra M."/>
            <person name="Detter J.C."/>
            <person name="Han C."/>
            <person name="Tapia R."/>
            <person name="Land M."/>
            <person name="Hauser L."/>
            <person name="Jeffries C."/>
            <person name="Kyrpides N."/>
            <person name="Ivanova N."/>
            <person name="Mikhailova N."/>
            <person name="Wang A."/>
            <person name="Mouttaki H."/>
            <person name="He Z."/>
            <person name="Zhou J."/>
            <person name="Hemme C.L."/>
            <person name="Woyke T."/>
        </authorList>
    </citation>
    <scope>NUCLEOTIDE SEQUENCE [LARGE SCALE GENOMIC DNA]</scope>
    <source>
        <strain evidence="9">DSM 18485 / JCM 12961 / CGMCC 1.5033 / YUAN-3</strain>
    </source>
</reference>
<keyword evidence="2 5" id="KW-0812">Transmembrane</keyword>
<feature type="transmembrane region" description="Helical" evidence="5">
    <location>
        <begin position="285"/>
        <end position="305"/>
    </location>
</feature>
<dbReference type="HOGENOM" id="CLU_033536_2_0_9"/>
<dbReference type="PANTHER" id="PTHR48090:SF7">
    <property type="entry name" value="RFBJ PROTEIN"/>
    <property type="match status" value="1"/>
</dbReference>
<gene>
    <name evidence="8" type="ordered locus">Ethha_1046</name>
</gene>
<dbReference type="PANTHER" id="PTHR48090">
    <property type="entry name" value="UNDECAPRENYL-PHOSPHATE 4-DEOXY-4-FORMAMIDO-L-ARABINOSE TRANSFERASE-RELATED"/>
    <property type="match status" value="1"/>
</dbReference>
<organism evidence="8 9">
    <name type="scientific">Ethanoligenens harbinense (strain DSM 18485 / JCM 12961 / CGMCC 1.5033 / YUAN-3)</name>
    <dbReference type="NCBI Taxonomy" id="663278"/>
    <lineage>
        <taxon>Bacteria</taxon>
        <taxon>Bacillati</taxon>
        <taxon>Bacillota</taxon>
        <taxon>Clostridia</taxon>
        <taxon>Eubacteriales</taxon>
        <taxon>Oscillospiraceae</taxon>
        <taxon>Ethanoligenens</taxon>
    </lineage>
</organism>
<dbReference type="AlphaFoldDB" id="E6U499"/>
<evidence type="ECO:0000313" key="8">
    <source>
        <dbReference type="EMBL" id="ADU26599.1"/>
    </source>
</evidence>
<dbReference type="GO" id="GO:0000271">
    <property type="term" value="P:polysaccharide biosynthetic process"/>
    <property type="evidence" value="ECO:0007669"/>
    <property type="project" value="InterPro"/>
</dbReference>
<evidence type="ECO:0000313" key="9">
    <source>
        <dbReference type="Proteomes" id="UP000001551"/>
    </source>
</evidence>
<feature type="domain" description="Glycosyltransferase 2-like" evidence="6">
    <location>
        <begin position="2"/>
        <end position="126"/>
    </location>
</feature>
<evidence type="ECO:0000259" key="6">
    <source>
        <dbReference type="Pfam" id="PF00535"/>
    </source>
</evidence>
<name>E6U499_ETHHY</name>
<dbReference type="InterPro" id="IPR029044">
    <property type="entry name" value="Nucleotide-diphossugar_trans"/>
</dbReference>
<dbReference type="Pfam" id="PF04138">
    <property type="entry name" value="GtrA_DPMS_TM"/>
    <property type="match status" value="1"/>
</dbReference>
<dbReference type="EMBL" id="CP002400">
    <property type="protein sequence ID" value="ADU26599.1"/>
    <property type="molecule type" value="Genomic_DNA"/>
</dbReference>
<dbReference type="GO" id="GO:0016020">
    <property type="term" value="C:membrane"/>
    <property type="evidence" value="ECO:0007669"/>
    <property type="project" value="UniProtKB-SubCell"/>
</dbReference>
<dbReference type="GO" id="GO:0016740">
    <property type="term" value="F:transferase activity"/>
    <property type="evidence" value="ECO:0007669"/>
    <property type="project" value="UniProtKB-KW"/>
</dbReference>
<dbReference type="InterPro" id="IPR050256">
    <property type="entry name" value="Glycosyltransferase_2"/>
</dbReference>
<evidence type="ECO:0000259" key="7">
    <source>
        <dbReference type="Pfam" id="PF04138"/>
    </source>
</evidence>
<dbReference type="RefSeq" id="WP_013484960.1">
    <property type="nucleotide sequence ID" value="NC_014828.1"/>
</dbReference>
<dbReference type="CDD" id="cd04179">
    <property type="entry name" value="DPM_DPG-synthase_like"/>
    <property type="match status" value="1"/>
</dbReference>
<dbReference type="STRING" id="663278.Ethha_1046"/>